<feature type="binding site" evidence="6">
    <location>
        <begin position="922"/>
        <end position="923"/>
    </location>
    <ligand>
        <name>alpha-maltose 1-phosphate</name>
        <dbReference type="ChEBI" id="CHEBI:63576"/>
    </ligand>
</feature>
<reference evidence="9 10" key="1">
    <citation type="submission" date="2019-07" db="EMBL/GenBank/DDBJ databases">
        <title>Qingshengfaniella alkalisoli gen. nov., sp. nov., isolated from saline soil.</title>
        <authorList>
            <person name="Xu L."/>
            <person name="Huang X.-X."/>
            <person name="Sun J.-Q."/>
        </authorList>
    </citation>
    <scope>NUCLEOTIDE SEQUENCE [LARGE SCALE GENOMIC DNA]</scope>
    <source>
        <strain evidence="9 10">DSM 27279</strain>
    </source>
</reference>
<evidence type="ECO:0000256" key="6">
    <source>
        <dbReference type="HAMAP-Rule" id="MF_02124"/>
    </source>
</evidence>
<organism evidence="9 10">
    <name type="scientific">Verticiella sediminum</name>
    <dbReference type="NCBI Taxonomy" id="1247510"/>
    <lineage>
        <taxon>Bacteria</taxon>
        <taxon>Pseudomonadati</taxon>
        <taxon>Pseudomonadota</taxon>
        <taxon>Betaproteobacteria</taxon>
        <taxon>Burkholderiales</taxon>
        <taxon>Alcaligenaceae</taxon>
        <taxon>Verticiella</taxon>
    </lineage>
</organism>
<feature type="binding site" evidence="6">
    <location>
        <position position="739"/>
    </location>
    <ligand>
        <name>alpha-maltose 1-phosphate</name>
        <dbReference type="ChEBI" id="CHEBI:63576"/>
    </ligand>
</feature>
<feature type="binding site" evidence="6">
    <location>
        <position position="704"/>
    </location>
    <ligand>
        <name>alpha-maltose 1-phosphate</name>
        <dbReference type="ChEBI" id="CHEBI:63576"/>
    </ligand>
</feature>
<dbReference type="InterPro" id="IPR017853">
    <property type="entry name" value="GH"/>
</dbReference>
<dbReference type="GO" id="GO:0030979">
    <property type="term" value="P:alpha-glucan biosynthetic process"/>
    <property type="evidence" value="ECO:0007669"/>
    <property type="project" value="UniProtKB-UniRule"/>
</dbReference>
<comment type="function">
    <text evidence="6">Maltosyltransferase that uses maltose 1-phosphate (M1P) as the sugar donor to elongate linear or branched alpha-(1-&gt;4)-glucans. Is involved in a branched alpha-glucan biosynthetic pathway from trehalose, together with TreS, Mak and GlgB.</text>
</comment>
<comment type="catalytic activity">
    <reaction evidence="5 6">
        <text>alpha-maltose 1-phosphate + [(1-&gt;4)-alpha-D-glucosyl](n) = [(1-&gt;4)-alpha-D-glucosyl](n+2) + phosphate</text>
        <dbReference type="Rhea" id="RHEA:42692"/>
        <dbReference type="Rhea" id="RHEA-COMP:9584"/>
        <dbReference type="Rhea" id="RHEA-COMP:10183"/>
        <dbReference type="ChEBI" id="CHEBI:15444"/>
        <dbReference type="ChEBI" id="CHEBI:43474"/>
        <dbReference type="ChEBI" id="CHEBI:63576"/>
        <dbReference type="EC" id="2.4.99.16"/>
    </reaction>
</comment>
<dbReference type="RefSeq" id="WP_143948130.1">
    <property type="nucleotide sequence ID" value="NZ_BAABMB010000002.1"/>
</dbReference>
<dbReference type="PANTHER" id="PTHR47786">
    <property type="entry name" value="ALPHA-1,4-GLUCAN:MALTOSE-1-PHOSPHATE MALTOSYLTRANSFERASE"/>
    <property type="match status" value="1"/>
</dbReference>
<dbReference type="Gene3D" id="2.60.40.1180">
    <property type="entry name" value="Golgi alpha-mannosidase II"/>
    <property type="match status" value="1"/>
</dbReference>
<keyword evidence="10" id="KW-1185">Reference proteome</keyword>
<evidence type="ECO:0000259" key="8">
    <source>
        <dbReference type="SMART" id="SM00642"/>
    </source>
</evidence>
<dbReference type="SMART" id="SM00642">
    <property type="entry name" value="Aamy"/>
    <property type="match status" value="1"/>
</dbReference>
<dbReference type="EC" id="2.4.99.16" evidence="6"/>
<evidence type="ECO:0000313" key="9">
    <source>
        <dbReference type="EMBL" id="TSH95791.1"/>
    </source>
</evidence>
<dbReference type="InterPro" id="IPR006047">
    <property type="entry name" value="GH13_cat_dom"/>
</dbReference>
<dbReference type="Gene3D" id="2.60.40.10">
    <property type="entry name" value="Immunoglobulins"/>
    <property type="match status" value="1"/>
</dbReference>
<keyword evidence="2 6" id="KW-0328">Glycosyltransferase</keyword>
<feature type="active site" description="Proton donor" evidence="6">
    <location>
        <position position="811"/>
    </location>
</feature>
<dbReference type="GO" id="GO:0016758">
    <property type="term" value="F:hexosyltransferase activity"/>
    <property type="evidence" value="ECO:0007669"/>
    <property type="project" value="UniProtKB-UniRule"/>
</dbReference>
<evidence type="ECO:0000256" key="5">
    <source>
        <dbReference type="ARBA" id="ARBA00048735"/>
    </source>
</evidence>
<dbReference type="OrthoDB" id="9805159at2"/>
<evidence type="ECO:0000256" key="3">
    <source>
        <dbReference type="ARBA" id="ARBA00022679"/>
    </source>
</evidence>
<comment type="subunit">
    <text evidence="1 6">Homodimer.</text>
</comment>
<proteinExistence type="inferred from homology"/>
<gene>
    <name evidence="6" type="primary">glgE</name>
    <name evidence="9" type="ORF">FOZ76_10390</name>
</gene>
<feature type="site" description="Transition state stabilizer" evidence="6">
    <location>
        <position position="869"/>
    </location>
</feature>
<dbReference type="CDD" id="cd11344">
    <property type="entry name" value="AmyAc_GlgE_like"/>
    <property type="match status" value="1"/>
</dbReference>
<evidence type="ECO:0000256" key="7">
    <source>
        <dbReference type="SAM" id="MobiDB-lite"/>
    </source>
</evidence>
<evidence type="ECO:0000256" key="4">
    <source>
        <dbReference type="ARBA" id="ARBA00023277"/>
    </source>
</evidence>
<dbReference type="PANTHER" id="PTHR47786:SF2">
    <property type="entry name" value="GLYCOSYL HYDROLASE FAMILY 13 CATALYTIC DOMAIN-CONTAINING PROTEIN"/>
    <property type="match status" value="1"/>
</dbReference>
<feature type="domain" description="Glycosyl hydrolase family 13 catalytic" evidence="8">
    <location>
        <begin position="596"/>
        <end position="947"/>
    </location>
</feature>
<evidence type="ECO:0000256" key="1">
    <source>
        <dbReference type="ARBA" id="ARBA00011738"/>
    </source>
</evidence>
<sequence length="1049" mass="117260">MPMSNRSSRPRLYALAPRHDATLAAPLDSPGWAAALRRAEALGFSHILCAPGWTGAPEDALAVDEPTAADPAFGMLGLDDWLRGLAAACERQGLSLWLDLSLARAKRGGSLHQSHPDWFSAQGADGALDPRLSPRERSTVHVQQIDGNAPIGLVEFWMERMVAMLEAGVQGFRLLDPAALPGRAWRSLIEGVRARVPACAFTAWTPGMNPQQVQALEGAAFDAVYSSLPWWDYRDDWYVAEHERLARAGRVIVPVADPDAASRQPPPARALLRALRTAAELGDGLLMPRWVDPGEDADRHWSQAIAKANLALSRRAPGHARQIRRLGGDTLAVTWMHRKDRAGDTLVAINTSLEEPARLDWDLARSRLAKALPHSAARDEELPAAGVLAVTLAPAPQVVTLKRKVGTLRQREALDAAIHMPRIAIQDIRPSTEDPTHLVKRVVGEALVVHANIFMDGHDVLAARLLWRAADEDGWHAEPMVALGNDAWRGSFTPERIGRHEYTVQAWRDVFGTYRSELAKKHAAGIDVSLEVIEGRQLLERAGVPHGEDIDAQALLGAEVGAAMAKADLREFEHTHLPAQALAVERRAARFASWYEMFPRSQSGDPQRHGTFRDVIERLPYVRDMGFDVLYFPPIHPIGRTNRKGRNNSLKAGPDDPGSPYAIGGEAGGHDAIHPELGTLDDFRALVKAAAEHDLEIALDFAVQCSPDHPWLREHPEWFSWRPDGSMRYAENPPKKYEDIVNVDYYGKPGKRRISGNAALWLALRDVVLFWCDEGVRTFRVDNPHTKPLPFWQWMIAEVQARYPDAIFLSEAFTRPNMMYRLAKIGFSQSYTYFTWRNDKREMTEYLEEIANPPVADVFRPNFFVNTPDINPYFLQTSGRGGYLIRAALATTLSGLWGMYNGFELCEGAPVPGKEEYLDSEKYEVRAWDWERPGNIRAEIAALNRIRRANPALHTHRGVQFLGADNEQVLYFCKATPERDNVLLIAISMDPHAPQGATIEVPLWQFGLPDDGRLRVHDLLHENRYDWHGKYQRVDLHPDAPYAIFRVSA</sequence>
<evidence type="ECO:0000256" key="2">
    <source>
        <dbReference type="ARBA" id="ARBA00022676"/>
    </source>
</evidence>
<evidence type="ECO:0000313" key="10">
    <source>
        <dbReference type="Proteomes" id="UP000318405"/>
    </source>
</evidence>
<feature type="binding site" evidence="6">
    <location>
        <position position="644"/>
    </location>
    <ligand>
        <name>alpha-maltose 1-phosphate</name>
        <dbReference type="ChEBI" id="CHEBI:63576"/>
    </ligand>
</feature>
<dbReference type="Proteomes" id="UP000318405">
    <property type="component" value="Unassembled WGS sequence"/>
</dbReference>
<dbReference type="Pfam" id="PF21702">
    <property type="entry name" value="GLGE_C"/>
    <property type="match status" value="1"/>
</dbReference>
<dbReference type="EMBL" id="VLTJ01000020">
    <property type="protein sequence ID" value="TSH95791.1"/>
    <property type="molecule type" value="Genomic_DNA"/>
</dbReference>
<comment type="caution">
    <text evidence="9">The sequence shown here is derived from an EMBL/GenBank/DDBJ whole genome shotgun (WGS) entry which is preliminary data.</text>
</comment>
<name>A0A556AS54_9BURK</name>
<feature type="region of interest" description="Disordered" evidence="7">
    <location>
        <begin position="642"/>
        <end position="668"/>
    </location>
</feature>
<accession>A0A556AS54</accession>
<dbReference type="InterPro" id="IPR026585">
    <property type="entry name" value="GlgE"/>
</dbReference>
<dbReference type="InterPro" id="IPR013783">
    <property type="entry name" value="Ig-like_fold"/>
</dbReference>
<dbReference type="AlphaFoldDB" id="A0A556AS54"/>
<dbReference type="InterPro" id="IPR013780">
    <property type="entry name" value="Glyco_hydro_b"/>
</dbReference>
<dbReference type="GO" id="GO:0004553">
    <property type="term" value="F:hydrolase activity, hydrolyzing O-glycosyl compounds"/>
    <property type="evidence" value="ECO:0007669"/>
    <property type="project" value="InterPro"/>
</dbReference>
<keyword evidence="3 6" id="KW-0808">Transferase</keyword>
<dbReference type="InterPro" id="IPR049171">
    <property type="entry name" value="GLGE_C"/>
</dbReference>
<comment type="similarity">
    <text evidence="6">Belongs to the glycosyl hydrolase 13 family. GlgE subfamily.</text>
</comment>
<dbReference type="Gene3D" id="3.20.20.80">
    <property type="entry name" value="Glycosidases"/>
    <property type="match status" value="2"/>
</dbReference>
<protein>
    <recommendedName>
        <fullName evidence="6">Alpha-1,4-glucan:maltose-1-phosphate maltosyltransferase</fullName>
        <shortName evidence="6">GMPMT</shortName>
        <ecNumber evidence="6">2.4.99.16</ecNumber>
    </recommendedName>
    <alternativeName>
        <fullName evidence="6">(1-&gt;4)-alpha-D-glucan:maltose-1-phosphate alpha-D-maltosyltransferase</fullName>
    </alternativeName>
</protein>
<dbReference type="Pfam" id="PF11896">
    <property type="entry name" value="GlgE_dom_N_S"/>
    <property type="match status" value="1"/>
</dbReference>
<dbReference type="InterPro" id="IPR021828">
    <property type="entry name" value="GlgE_dom_N/S"/>
</dbReference>
<keyword evidence="4 6" id="KW-0119">Carbohydrate metabolism</keyword>
<feature type="active site" description="Nucleophile" evidence="6">
    <location>
        <position position="782"/>
    </location>
</feature>
<dbReference type="Pfam" id="PF00128">
    <property type="entry name" value="Alpha-amylase"/>
    <property type="match status" value="1"/>
</dbReference>
<feature type="binding site" evidence="6">
    <location>
        <position position="783"/>
    </location>
    <ligand>
        <name>alpha-maltose 1-phosphate</name>
        <dbReference type="ChEBI" id="CHEBI:63576"/>
    </ligand>
</feature>
<dbReference type="HAMAP" id="MF_02124">
    <property type="entry name" value="GlgE"/>
    <property type="match status" value="1"/>
</dbReference>
<dbReference type="SUPFAM" id="SSF51445">
    <property type="entry name" value="(Trans)glycosidases"/>
    <property type="match status" value="2"/>
</dbReference>